<evidence type="ECO:0000313" key="4">
    <source>
        <dbReference type="EMBL" id="CAF9915436.1"/>
    </source>
</evidence>
<dbReference type="Pfam" id="PF00326">
    <property type="entry name" value="Peptidase_S9"/>
    <property type="match status" value="1"/>
</dbReference>
<evidence type="ECO:0008006" key="6">
    <source>
        <dbReference type="Google" id="ProtNLM"/>
    </source>
</evidence>
<dbReference type="GO" id="GO:0006508">
    <property type="term" value="P:proteolysis"/>
    <property type="evidence" value="ECO:0007669"/>
    <property type="project" value="InterPro"/>
</dbReference>
<name>A0A8H3EZF3_9LECA</name>
<feature type="domain" description="Alpha/beta hydrolase fold-3" evidence="3">
    <location>
        <begin position="51"/>
        <end position="177"/>
    </location>
</feature>
<evidence type="ECO:0000313" key="5">
    <source>
        <dbReference type="Proteomes" id="UP000664521"/>
    </source>
</evidence>
<dbReference type="SUPFAM" id="SSF53474">
    <property type="entry name" value="alpha/beta-Hydrolases"/>
    <property type="match status" value="1"/>
</dbReference>
<protein>
    <recommendedName>
        <fullName evidence="6">Alpha/beta hydrolase fold-3 domain-containing protein</fullName>
    </recommendedName>
</protein>
<dbReference type="Gene3D" id="3.40.50.1820">
    <property type="entry name" value="alpha/beta hydrolase"/>
    <property type="match status" value="1"/>
</dbReference>
<dbReference type="EMBL" id="CAJPDS010000016">
    <property type="protein sequence ID" value="CAF9915436.1"/>
    <property type="molecule type" value="Genomic_DNA"/>
</dbReference>
<dbReference type="PANTHER" id="PTHR48081:SF3">
    <property type="entry name" value="ALPHA_BETA HYDROLASE FOLD-3 DOMAIN-CONTAINING PROTEIN"/>
    <property type="match status" value="1"/>
</dbReference>
<dbReference type="GO" id="GO:0008236">
    <property type="term" value="F:serine-type peptidase activity"/>
    <property type="evidence" value="ECO:0007669"/>
    <property type="project" value="InterPro"/>
</dbReference>
<gene>
    <name evidence="4" type="ORF">HETSPECPRED_002488</name>
</gene>
<comment type="caution">
    <text evidence="4">The sequence shown here is derived from an EMBL/GenBank/DDBJ whole genome shotgun (WGS) entry which is preliminary data.</text>
</comment>
<dbReference type="InterPro" id="IPR029058">
    <property type="entry name" value="AB_hydrolase_fold"/>
</dbReference>
<evidence type="ECO:0000259" key="2">
    <source>
        <dbReference type="Pfam" id="PF00326"/>
    </source>
</evidence>
<dbReference type="InterPro" id="IPR001375">
    <property type="entry name" value="Peptidase_S9_cat"/>
</dbReference>
<proteinExistence type="predicted"/>
<dbReference type="InterPro" id="IPR013094">
    <property type="entry name" value="AB_hydrolase_3"/>
</dbReference>
<dbReference type="PANTHER" id="PTHR48081">
    <property type="entry name" value="AB HYDROLASE SUPERFAMILY PROTEIN C4A8.06C"/>
    <property type="match status" value="1"/>
</dbReference>
<sequence length="323" mass="34995">MAMSAAALNPEKFTPFNIHSTIYKTVNDHPIGVDVLVPKGLRTGPGKNPLIVRFHGGFLVTGASLLPLFFTNWILDLAVVNDAVIVSADYRLMPEATGADILTDVADLWFWVHNDLQSFISTTAAAEAAPHVDLSHTLVVGDSAGGWLAMQSALTQPAGSIKAAIGLYPQLDIRDPFFNTEFEKLLFGMPMLPNEILDAHVATLTPGAVMTSAYPPARLDLACAMVQNGRVLEFLGTGEELFPVELVAHAESMPAVLILHGHEDSVVPVAGSLRFVEALKKKLPESAVKLDVRPGDHGFDGDAKLEEQWLSEDVEFICKHWLE</sequence>
<dbReference type="AlphaFoldDB" id="A0A8H3EZF3"/>
<organism evidence="4 5">
    <name type="scientific">Heterodermia speciosa</name>
    <dbReference type="NCBI Taxonomy" id="116794"/>
    <lineage>
        <taxon>Eukaryota</taxon>
        <taxon>Fungi</taxon>
        <taxon>Dikarya</taxon>
        <taxon>Ascomycota</taxon>
        <taxon>Pezizomycotina</taxon>
        <taxon>Lecanoromycetes</taxon>
        <taxon>OSLEUM clade</taxon>
        <taxon>Lecanoromycetidae</taxon>
        <taxon>Caliciales</taxon>
        <taxon>Physciaceae</taxon>
        <taxon>Heterodermia</taxon>
    </lineage>
</organism>
<dbReference type="Proteomes" id="UP000664521">
    <property type="component" value="Unassembled WGS sequence"/>
</dbReference>
<evidence type="ECO:0000259" key="3">
    <source>
        <dbReference type="Pfam" id="PF07859"/>
    </source>
</evidence>
<keyword evidence="1" id="KW-0378">Hydrolase</keyword>
<accession>A0A8H3EZF3</accession>
<feature type="domain" description="Peptidase S9 prolyl oligopeptidase catalytic" evidence="2">
    <location>
        <begin position="249"/>
        <end position="320"/>
    </location>
</feature>
<keyword evidence="5" id="KW-1185">Reference proteome</keyword>
<dbReference type="InterPro" id="IPR050300">
    <property type="entry name" value="GDXG_lipolytic_enzyme"/>
</dbReference>
<dbReference type="Pfam" id="PF07859">
    <property type="entry name" value="Abhydrolase_3"/>
    <property type="match status" value="1"/>
</dbReference>
<evidence type="ECO:0000256" key="1">
    <source>
        <dbReference type="ARBA" id="ARBA00022801"/>
    </source>
</evidence>
<reference evidence="4" key="1">
    <citation type="submission" date="2021-03" db="EMBL/GenBank/DDBJ databases">
        <authorList>
            <person name="Tagirdzhanova G."/>
        </authorList>
    </citation>
    <scope>NUCLEOTIDE SEQUENCE</scope>
</reference>
<dbReference type="OrthoDB" id="19653at2759"/>